<feature type="domain" description="Histidine kinase" evidence="10">
    <location>
        <begin position="289"/>
        <end position="507"/>
    </location>
</feature>
<dbReference type="PANTHER" id="PTHR43711:SF31">
    <property type="entry name" value="HISTIDINE KINASE"/>
    <property type="match status" value="1"/>
</dbReference>
<dbReference type="InterPro" id="IPR005467">
    <property type="entry name" value="His_kinase_dom"/>
</dbReference>
<dbReference type="Gene3D" id="3.30.565.10">
    <property type="entry name" value="Histidine kinase-like ATPase, C-terminal domain"/>
    <property type="match status" value="1"/>
</dbReference>
<dbReference type="InterPro" id="IPR011990">
    <property type="entry name" value="TPR-like_helical_dom_sf"/>
</dbReference>
<keyword evidence="5" id="KW-0418">Kinase</keyword>
<dbReference type="PROSITE" id="PS50109">
    <property type="entry name" value="HIS_KIN"/>
    <property type="match status" value="1"/>
</dbReference>
<dbReference type="Pfam" id="PF00512">
    <property type="entry name" value="HisKA"/>
    <property type="match status" value="1"/>
</dbReference>
<dbReference type="SUPFAM" id="SSF48452">
    <property type="entry name" value="TPR-like"/>
    <property type="match status" value="1"/>
</dbReference>
<dbReference type="PANTHER" id="PTHR43711">
    <property type="entry name" value="TWO-COMPONENT HISTIDINE KINASE"/>
    <property type="match status" value="1"/>
</dbReference>
<feature type="transmembrane region" description="Helical" evidence="9">
    <location>
        <begin position="220"/>
        <end position="238"/>
    </location>
</feature>
<name>A0A2N3HQW6_9BACT</name>
<dbReference type="SUPFAM" id="SSF47384">
    <property type="entry name" value="Homodimeric domain of signal transducing histidine kinase"/>
    <property type="match status" value="1"/>
</dbReference>
<feature type="repeat" description="TPR" evidence="7">
    <location>
        <begin position="18"/>
        <end position="51"/>
    </location>
</feature>
<keyword evidence="6" id="KW-0902">Two-component regulatory system</keyword>
<evidence type="ECO:0000313" key="11">
    <source>
        <dbReference type="EMBL" id="PKQ60454.1"/>
    </source>
</evidence>
<feature type="repeat" description="TPR" evidence="7">
    <location>
        <begin position="58"/>
        <end position="91"/>
    </location>
</feature>
<keyword evidence="12" id="KW-1185">Reference proteome</keyword>
<evidence type="ECO:0000256" key="4">
    <source>
        <dbReference type="ARBA" id="ARBA00022679"/>
    </source>
</evidence>
<dbReference type="InterPro" id="IPR050736">
    <property type="entry name" value="Sensor_HK_Regulatory"/>
</dbReference>
<dbReference type="Pfam" id="PF13424">
    <property type="entry name" value="TPR_12"/>
    <property type="match status" value="1"/>
</dbReference>
<feature type="coiled-coil region" evidence="8">
    <location>
        <begin position="173"/>
        <end position="211"/>
    </location>
</feature>
<dbReference type="InterPro" id="IPR004358">
    <property type="entry name" value="Sig_transdc_His_kin-like_C"/>
</dbReference>
<dbReference type="Proteomes" id="UP000233535">
    <property type="component" value="Unassembled WGS sequence"/>
</dbReference>
<protein>
    <recommendedName>
        <fullName evidence="2">histidine kinase</fullName>
        <ecNumber evidence="2">2.7.13.3</ecNumber>
    </recommendedName>
</protein>
<dbReference type="SMART" id="SM00028">
    <property type="entry name" value="TPR"/>
    <property type="match status" value="3"/>
</dbReference>
<keyword evidence="8" id="KW-0175">Coiled coil</keyword>
<dbReference type="InterPro" id="IPR003594">
    <property type="entry name" value="HATPase_dom"/>
</dbReference>
<dbReference type="EMBL" id="MVDD01000025">
    <property type="protein sequence ID" value="PKQ60454.1"/>
    <property type="molecule type" value="Genomic_DNA"/>
</dbReference>
<evidence type="ECO:0000256" key="7">
    <source>
        <dbReference type="PROSITE-ProRule" id="PRU00339"/>
    </source>
</evidence>
<evidence type="ECO:0000256" key="2">
    <source>
        <dbReference type="ARBA" id="ARBA00012438"/>
    </source>
</evidence>
<dbReference type="Gene3D" id="1.25.40.10">
    <property type="entry name" value="Tetratricopeptide repeat domain"/>
    <property type="match status" value="2"/>
</dbReference>
<dbReference type="PRINTS" id="PR00344">
    <property type="entry name" value="BCTRLSENSOR"/>
</dbReference>
<organism evidence="11 12">
    <name type="scientific">Labilibaculum filiforme</name>
    <dbReference type="NCBI Taxonomy" id="1940526"/>
    <lineage>
        <taxon>Bacteria</taxon>
        <taxon>Pseudomonadati</taxon>
        <taxon>Bacteroidota</taxon>
        <taxon>Bacteroidia</taxon>
        <taxon>Marinilabiliales</taxon>
        <taxon>Marinifilaceae</taxon>
        <taxon>Labilibaculum</taxon>
    </lineage>
</organism>
<dbReference type="CDD" id="cd00082">
    <property type="entry name" value="HisKA"/>
    <property type="match status" value="1"/>
</dbReference>
<evidence type="ECO:0000259" key="10">
    <source>
        <dbReference type="PROSITE" id="PS50109"/>
    </source>
</evidence>
<gene>
    <name evidence="11" type="ORF">BZG02_19045</name>
</gene>
<evidence type="ECO:0000256" key="5">
    <source>
        <dbReference type="ARBA" id="ARBA00022777"/>
    </source>
</evidence>
<dbReference type="SMART" id="SM00388">
    <property type="entry name" value="HisKA"/>
    <property type="match status" value="1"/>
</dbReference>
<dbReference type="Pfam" id="PF13374">
    <property type="entry name" value="TPR_10"/>
    <property type="match status" value="1"/>
</dbReference>
<dbReference type="Gene3D" id="1.10.287.130">
    <property type="match status" value="1"/>
</dbReference>
<feature type="coiled-coil region" evidence="8">
    <location>
        <begin position="241"/>
        <end position="279"/>
    </location>
</feature>
<dbReference type="SMART" id="SM00387">
    <property type="entry name" value="HATPase_c"/>
    <property type="match status" value="1"/>
</dbReference>
<keyword evidence="4" id="KW-0808">Transferase</keyword>
<dbReference type="GO" id="GO:0000155">
    <property type="term" value="F:phosphorelay sensor kinase activity"/>
    <property type="evidence" value="ECO:0007669"/>
    <property type="project" value="InterPro"/>
</dbReference>
<reference evidence="11 12" key="1">
    <citation type="journal article" date="2017" name="Front. Microbiol.">
        <title>Labilibaculum manganireducens gen. nov., sp. nov. and Labilibaculum filiforme sp. nov., Novel Bacteroidetes Isolated from Subsurface Sediments of the Baltic Sea.</title>
        <authorList>
            <person name="Vandieken V."/>
            <person name="Marshall I.P."/>
            <person name="Niemann H."/>
            <person name="Engelen B."/>
            <person name="Cypionka H."/>
        </authorList>
    </citation>
    <scope>NUCLEOTIDE SEQUENCE [LARGE SCALE GENOMIC DNA]</scope>
    <source>
        <strain evidence="11 12">59.16B</strain>
    </source>
</reference>
<dbReference type="PROSITE" id="PS50005">
    <property type="entry name" value="TPR"/>
    <property type="match status" value="2"/>
</dbReference>
<keyword evidence="9" id="KW-1133">Transmembrane helix</keyword>
<keyword evidence="9" id="KW-0812">Transmembrane</keyword>
<dbReference type="EC" id="2.7.13.3" evidence="2"/>
<evidence type="ECO:0000256" key="6">
    <source>
        <dbReference type="ARBA" id="ARBA00023012"/>
    </source>
</evidence>
<accession>A0A2N3HQW6</accession>
<dbReference type="AlphaFoldDB" id="A0A2N3HQW6"/>
<comment type="caution">
    <text evidence="11">The sequence shown here is derived from an EMBL/GenBank/DDBJ whole genome shotgun (WGS) entry which is preliminary data.</text>
</comment>
<proteinExistence type="predicted"/>
<evidence type="ECO:0000256" key="1">
    <source>
        <dbReference type="ARBA" id="ARBA00000085"/>
    </source>
</evidence>
<dbReference type="InterPro" id="IPR036097">
    <property type="entry name" value="HisK_dim/P_sf"/>
</dbReference>
<dbReference type="CDD" id="cd00075">
    <property type="entry name" value="HATPase"/>
    <property type="match status" value="1"/>
</dbReference>
<evidence type="ECO:0000313" key="12">
    <source>
        <dbReference type="Proteomes" id="UP000233535"/>
    </source>
</evidence>
<keyword evidence="7" id="KW-0802">TPR repeat</keyword>
<dbReference type="InterPro" id="IPR019734">
    <property type="entry name" value="TPR_rpt"/>
</dbReference>
<sequence>MQEAIHMSEKHGDASMLASQINTMGQIYSAQNKLTEAATYFKKSLEINRKNNNYFGTAIALYNIGGIEHKLKNYTKALEYNQESLRLSTKINDRIGVLMVNKSIGLIYKEQNRIDSALYYYKKSFDLAKELNLKNEKLDIYNKYYELYKTTGQLNKSLNYLEKFVLLKDSIYNENRSQQIAEMQTKYNSEKKEKENELLRKNSEIQNLAIAKQTNLRNSFIALSILIILIAIILHSRYKIRKDANDKLYQKNKLIEEQKEELLLKNDKLTEQYNQVKVLNATKDKFFKIISHDLKSPFNSILGFADLLKSHYFSFDDLKRIEMIDDINKSSQLAYELLINLLTWSQTQTGEIKINKEPLVLKELVETCTKLYGQNAVAKNIYIDVHIPNDIILTIDKNAALIFIGNLINNAIKFTLEGGLISIKTTDNENFIRLHIIDNGVGMTPEILDSLFQIDKTITTQGTKNEKGTGLGLILCKEFAEKNGGKIEVSSKVGAGSEFIISLPKHI</sequence>
<dbReference type="InterPro" id="IPR003661">
    <property type="entry name" value="HisK_dim/P_dom"/>
</dbReference>
<dbReference type="Pfam" id="PF02518">
    <property type="entry name" value="HATPase_c"/>
    <property type="match status" value="1"/>
</dbReference>
<dbReference type="SUPFAM" id="SSF55874">
    <property type="entry name" value="ATPase domain of HSP90 chaperone/DNA topoisomerase II/histidine kinase"/>
    <property type="match status" value="1"/>
</dbReference>
<keyword evidence="9" id="KW-0472">Membrane</keyword>
<comment type="catalytic activity">
    <reaction evidence="1">
        <text>ATP + protein L-histidine = ADP + protein N-phospho-L-histidine.</text>
        <dbReference type="EC" id="2.7.13.3"/>
    </reaction>
</comment>
<dbReference type="InterPro" id="IPR036890">
    <property type="entry name" value="HATPase_C_sf"/>
</dbReference>
<evidence type="ECO:0000256" key="3">
    <source>
        <dbReference type="ARBA" id="ARBA00022553"/>
    </source>
</evidence>
<keyword evidence="3" id="KW-0597">Phosphoprotein</keyword>
<evidence type="ECO:0000256" key="8">
    <source>
        <dbReference type="SAM" id="Coils"/>
    </source>
</evidence>
<evidence type="ECO:0000256" key="9">
    <source>
        <dbReference type="SAM" id="Phobius"/>
    </source>
</evidence>